<accession>A0A562LAZ1</accession>
<dbReference type="Proteomes" id="UP000315167">
    <property type="component" value="Unassembled WGS sequence"/>
</dbReference>
<dbReference type="AlphaFoldDB" id="A0A562LAZ1"/>
<protein>
    <recommendedName>
        <fullName evidence="3">DNA transfer protein</fullName>
    </recommendedName>
</protein>
<dbReference type="EMBL" id="VLKN01000002">
    <property type="protein sequence ID" value="TWI04800.1"/>
    <property type="molecule type" value="Genomic_DNA"/>
</dbReference>
<dbReference type="OrthoDB" id="6054163at2"/>
<evidence type="ECO:0000313" key="2">
    <source>
        <dbReference type="Proteomes" id="UP000315167"/>
    </source>
</evidence>
<name>A0A562LAZ1_9GAMM</name>
<sequence length="295" mass="31035">MAEIWGAAIGAAAGLWGASQQGKAAGQAANAQTGASDAANKQQWGMFQQTRADQEPFRQAGLAGLSEYMAMLGMPVQQIQANSFDPNQAYLQANPDVARDAYWGLNPMGHYNKFGKNEGRVWQTAPKTPTGGATSSITQADAFAKFRATPGYQFGLDEGNKSVQASAAARGGLNSGATLKSLMRFGRDYSDQQGYTPYMNKLASLAGIGQTATNQIGQYGQNAANTMGQNTINAGQARANGIYDKSNAWANFGNQVVQGVGQYMAGRNSGGGSSLGGMSTWGQGQPWYGNNYGNF</sequence>
<reference evidence="1 2" key="1">
    <citation type="journal article" date="2015" name="Stand. Genomic Sci.">
        <title>Genomic Encyclopedia of Bacterial and Archaeal Type Strains, Phase III: the genomes of soil and plant-associated and newly described type strains.</title>
        <authorList>
            <person name="Whitman W.B."/>
            <person name="Woyke T."/>
            <person name="Klenk H.P."/>
            <person name="Zhou Y."/>
            <person name="Lilburn T.G."/>
            <person name="Beck B.J."/>
            <person name="De Vos P."/>
            <person name="Vandamme P."/>
            <person name="Eisen J.A."/>
            <person name="Garrity G."/>
            <person name="Hugenholtz P."/>
            <person name="Kyrpides N.C."/>
        </authorList>
    </citation>
    <scope>NUCLEOTIDE SEQUENCE [LARGE SCALE GENOMIC DNA]</scope>
    <source>
        <strain evidence="1 2">CGMCC 1.10821</strain>
    </source>
</reference>
<proteinExistence type="predicted"/>
<dbReference type="RefSeq" id="WP_144898460.1">
    <property type="nucleotide sequence ID" value="NZ_VLKN01000002.1"/>
</dbReference>
<evidence type="ECO:0008006" key="3">
    <source>
        <dbReference type="Google" id="ProtNLM"/>
    </source>
</evidence>
<comment type="caution">
    <text evidence="1">The sequence shown here is derived from an EMBL/GenBank/DDBJ whole genome shotgun (WGS) entry which is preliminary data.</text>
</comment>
<gene>
    <name evidence="1" type="ORF">IP90_00938</name>
</gene>
<evidence type="ECO:0000313" key="1">
    <source>
        <dbReference type="EMBL" id="TWI04800.1"/>
    </source>
</evidence>
<organism evidence="1 2">
    <name type="scientific">Luteimonas cucumeris</name>
    <dbReference type="NCBI Taxonomy" id="985012"/>
    <lineage>
        <taxon>Bacteria</taxon>
        <taxon>Pseudomonadati</taxon>
        <taxon>Pseudomonadota</taxon>
        <taxon>Gammaproteobacteria</taxon>
        <taxon>Lysobacterales</taxon>
        <taxon>Lysobacteraceae</taxon>
        <taxon>Luteimonas</taxon>
    </lineage>
</organism>
<keyword evidence="2" id="KW-1185">Reference proteome</keyword>